<accession>A8XJ08</accession>
<name>A8XJ08_CAEBR</name>
<reference evidence="2 3" key="2">
    <citation type="journal article" date="2011" name="PLoS Genet.">
        <title>Caenorhabditis briggsae recombinant inbred line genotypes reveal inter-strain incompatibility and the evolution of recombination.</title>
        <authorList>
            <person name="Ross J.A."/>
            <person name="Koboldt D.C."/>
            <person name="Staisch J.E."/>
            <person name="Chamberlin H.M."/>
            <person name="Gupta B.P."/>
            <person name="Miller R.D."/>
            <person name="Baird S.E."/>
            <person name="Haag E.S."/>
        </authorList>
    </citation>
    <scope>NUCLEOTIDE SEQUENCE [LARGE SCALE GENOMIC DNA]</scope>
    <source>
        <strain evidence="2 3">AF16</strain>
    </source>
</reference>
<proteinExistence type="predicted"/>
<dbReference type="PANTHER" id="PTHR21503">
    <property type="entry name" value="F-BOX-CONTAINING HYPOTHETICAL PROTEIN C.ELEGANS"/>
    <property type="match status" value="1"/>
</dbReference>
<dbReference type="AlphaFoldDB" id="A8XJ08"/>
<evidence type="ECO:0000259" key="1">
    <source>
        <dbReference type="Pfam" id="PF07735"/>
    </source>
</evidence>
<dbReference type="Pfam" id="PF07735">
    <property type="entry name" value="FBA_2"/>
    <property type="match status" value="1"/>
</dbReference>
<sequence>MDIVHDRSRRGRVSIRTSKHANPITVIIVKPIAESKGGKLKEHTNEYRRAFAYKCPALYFNARVLGTKWIVDYVTDLFSLDINGLLADRYGTWALDWINNRQEKMLKCFDWQKNPKNARVSHIFNIDGNVSNNLKFNGELGPMKQLWIRSNGHWVTCDNLMNFDCCYILIERSRLSISDLSSFLRHWRAGGSPR</sequence>
<dbReference type="PANTHER" id="PTHR21503:SF8">
    <property type="entry name" value="F-BOX ASSOCIATED DOMAIN-CONTAINING PROTEIN-RELATED"/>
    <property type="match status" value="1"/>
</dbReference>
<evidence type="ECO:0000313" key="2">
    <source>
        <dbReference type="EMBL" id="CAP32635.1"/>
    </source>
</evidence>
<dbReference type="FunCoup" id="A8XJ08">
    <property type="interactions" value="798"/>
</dbReference>
<dbReference type="GeneID" id="8576811"/>
<dbReference type="OMA" id="SSEICIC"/>
<feature type="domain" description="Sdz-33 F-box" evidence="1">
    <location>
        <begin position="144"/>
        <end position="194"/>
    </location>
</feature>
<dbReference type="CTD" id="8576811"/>
<dbReference type="EMBL" id="HE601467">
    <property type="protein sequence ID" value="CAP32635.1"/>
    <property type="molecule type" value="Genomic_DNA"/>
</dbReference>
<dbReference type="HOGENOM" id="CLU_1403595_0_0_1"/>
<dbReference type="InterPro" id="IPR012885">
    <property type="entry name" value="F-box_Sdz-33"/>
</dbReference>
<protein>
    <submittedName>
        <fullName evidence="2">Protein CBG13927</fullName>
    </submittedName>
</protein>
<reference evidence="2 3" key="1">
    <citation type="journal article" date="2003" name="PLoS Biol.">
        <title>The genome sequence of Caenorhabditis briggsae: a platform for comparative genomics.</title>
        <authorList>
            <person name="Stein L.D."/>
            <person name="Bao Z."/>
            <person name="Blasiar D."/>
            <person name="Blumenthal T."/>
            <person name="Brent M.R."/>
            <person name="Chen N."/>
            <person name="Chinwalla A."/>
            <person name="Clarke L."/>
            <person name="Clee C."/>
            <person name="Coghlan A."/>
            <person name="Coulson A."/>
            <person name="D'Eustachio P."/>
            <person name="Fitch D.H."/>
            <person name="Fulton L.A."/>
            <person name="Fulton R.E."/>
            <person name="Griffiths-Jones S."/>
            <person name="Harris T.W."/>
            <person name="Hillier L.W."/>
            <person name="Kamath R."/>
            <person name="Kuwabara P.E."/>
            <person name="Mardis E.R."/>
            <person name="Marra M.A."/>
            <person name="Miner T.L."/>
            <person name="Minx P."/>
            <person name="Mullikin J.C."/>
            <person name="Plumb R.W."/>
            <person name="Rogers J."/>
            <person name="Schein J.E."/>
            <person name="Sohrmann M."/>
            <person name="Spieth J."/>
            <person name="Stajich J.E."/>
            <person name="Wei C."/>
            <person name="Willey D."/>
            <person name="Wilson R.K."/>
            <person name="Durbin R."/>
            <person name="Waterston R.H."/>
        </authorList>
    </citation>
    <scope>NUCLEOTIDE SEQUENCE [LARGE SCALE GENOMIC DNA]</scope>
    <source>
        <strain evidence="2 3">AF16</strain>
    </source>
</reference>
<dbReference type="RefSeq" id="XP_002634819.1">
    <property type="nucleotide sequence ID" value="XM_002634773.1"/>
</dbReference>
<organism evidence="2 3">
    <name type="scientific">Caenorhabditis briggsae</name>
    <dbReference type="NCBI Taxonomy" id="6238"/>
    <lineage>
        <taxon>Eukaryota</taxon>
        <taxon>Metazoa</taxon>
        <taxon>Ecdysozoa</taxon>
        <taxon>Nematoda</taxon>
        <taxon>Chromadorea</taxon>
        <taxon>Rhabditida</taxon>
        <taxon>Rhabditina</taxon>
        <taxon>Rhabditomorpha</taxon>
        <taxon>Rhabditoidea</taxon>
        <taxon>Rhabditidae</taxon>
        <taxon>Peloderinae</taxon>
        <taxon>Caenorhabditis</taxon>
    </lineage>
</organism>
<dbReference type="STRING" id="6238.A8XJ08"/>
<dbReference type="InParanoid" id="A8XJ08"/>
<dbReference type="Proteomes" id="UP000008549">
    <property type="component" value="Unassembled WGS sequence"/>
</dbReference>
<dbReference type="KEGG" id="cbr:CBG_13927"/>
<evidence type="ECO:0000313" key="3">
    <source>
        <dbReference type="Proteomes" id="UP000008549"/>
    </source>
</evidence>
<keyword evidence="3" id="KW-1185">Reference proteome</keyword>
<gene>
    <name evidence="2" type="ORF">CBG13927</name>
    <name evidence="2" type="ORF">CBG_13927</name>
</gene>